<evidence type="ECO:0000256" key="3">
    <source>
        <dbReference type="ARBA" id="ARBA00023139"/>
    </source>
</evidence>
<reference evidence="8" key="1">
    <citation type="submission" date="2018-05" db="EMBL/GenBank/DDBJ databases">
        <title>Complete genome sequence of Actinobacillus porcitonsillarum reference strain 9953L55 (CCUG 46996).</title>
        <authorList>
            <person name="Dona V."/>
            <person name="Perreten V."/>
        </authorList>
    </citation>
    <scope>NUCLEOTIDE SEQUENCE [LARGE SCALE GENOMIC DNA]</scope>
    <source>
        <strain evidence="8">9953L55</strain>
    </source>
</reference>
<keyword evidence="1 5" id="KW-0732">Signal</keyword>
<feature type="domain" description="C-type lysozyme inhibitor" evidence="6">
    <location>
        <begin position="69"/>
        <end position="138"/>
    </location>
</feature>
<feature type="signal peptide" evidence="5">
    <location>
        <begin position="1"/>
        <end position="21"/>
    </location>
</feature>
<feature type="chain" id="PRO_5015916716" evidence="5">
    <location>
        <begin position="22"/>
        <end position="149"/>
    </location>
</feature>
<keyword evidence="8" id="KW-1185">Reference proteome</keyword>
<dbReference type="GO" id="GO:0016740">
    <property type="term" value="F:transferase activity"/>
    <property type="evidence" value="ECO:0007669"/>
    <property type="project" value="UniProtKB-KW"/>
</dbReference>
<evidence type="ECO:0000259" key="6">
    <source>
        <dbReference type="Pfam" id="PF09864"/>
    </source>
</evidence>
<dbReference type="KEGG" id="apor:DDU33_03890"/>
<dbReference type="RefSeq" id="WP_005821303.1">
    <property type="nucleotide sequence ID" value="NZ_CP029206.1"/>
</dbReference>
<dbReference type="Proteomes" id="UP000244920">
    <property type="component" value="Chromosome"/>
</dbReference>
<dbReference type="PIRSF" id="PIRSF007352">
    <property type="entry name" value="OapB"/>
    <property type="match status" value="1"/>
</dbReference>
<dbReference type="InterPro" id="IPR012097">
    <property type="entry name" value="OapB"/>
</dbReference>
<dbReference type="InterPro" id="IPR018660">
    <property type="entry name" value="MliC"/>
</dbReference>
<evidence type="ECO:0000256" key="2">
    <source>
        <dbReference type="ARBA" id="ARBA00023136"/>
    </source>
</evidence>
<keyword evidence="7" id="KW-0808">Transferase</keyword>
<sequence>MFFLKKRIYAIVLGSLFTLSACSELTPSPVEQMQQIQQNAMKQTDEIKALPKQTKVSVVKKQSVTRFICKKDKEVQVRSSQIKNGKNAKLNAINVSFAGTTHTLSPTVTRNGKKYSNIRWVWWMPLNGKAELYDNKKNVLAEGCVKQPE</sequence>
<dbReference type="EMBL" id="CP029206">
    <property type="protein sequence ID" value="AWI50686.1"/>
    <property type="molecule type" value="Genomic_DNA"/>
</dbReference>
<dbReference type="Gene3D" id="2.40.128.200">
    <property type="match status" value="1"/>
</dbReference>
<accession>A0A2U8FJJ4</accession>
<name>A0A2U8FJJ4_9PAST</name>
<dbReference type="SUPFAM" id="SSF141488">
    <property type="entry name" value="YdhA-like"/>
    <property type="match status" value="1"/>
</dbReference>
<dbReference type="PROSITE" id="PS51257">
    <property type="entry name" value="PROKAR_LIPOPROTEIN"/>
    <property type="match status" value="1"/>
</dbReference>
<keyword evidence="3" id="KW-0564">Palmitate</keyword>
<evidence type="ECO:0000313" key="8">
    <source>
        <dbReference type="Proteomes" id="UP000244920"/>
    </source>
</evidence>
<dbReference type="AlphaFoldDB" id="A0A2U8FJJ4"/>
<protein>
    <submittedName>
        <fullName evidence="7">Acetylglucosamine transferase</fullName>
    </submittedName>
</protein>
<evidence type="ECO:0000256" key="5">
    <source>
        <dbReference type="SAM" id="SignalP"/>
    </source>
</evidence>
<dbReference type="Pfam" id="PF09864">
    <property type="entry name" value="MliC"/>
    <property type="match status" value="1"/>
</dbReference>
<evidence type="ECO:0000313" key="7">
    <source>
        <dbReference type="EMBL" id="AWI50686.1"/>
    </source>
</evidence>
<keyword evidence="2" id="KW-0472">Membrane</keyword>
<evidence type="ECO:0000256" key="4">
    <source>
        <dbReference type="ARBA" id="ARBA00023288"/>
    </source>
</evidence>
<gene>
    <name evidence="7" type="ORF">DDU33_03890</name>
</gene>
<organism evidence="7 8">
    <name type="scientific">Actinobacillus porcitonsillarum</name>
    <dbReference type="NCBI Taxonomy" id="189834"/>
    <lineage>
        <taxon>Bacteria</taxon>
        <taxon>Pseudomonadati</taxon>
        <taxon>Pseudomonadota</taxon>
        <taxon>Gammaproteobacteria</taxon>
        <taxon>Pasteurellales</taxon>
        <taxon>Pasteurellaceae</taxon>
        <taxon>Actinobacillus</taxon>
    </lineage>
</organism>
<keyword evidence="4" id="KW-0449">Lipoprotein</keyword>
<dbReference type="InterPro" id="IPR036328">
    <property type="entry name" value="MliC_sf"/>
</dbReference>
<proteinExistence type="predicted"/>
<evidence type="ECO:0000256" key="1">
    <source>
        <dbReference type="ARBA" id="ARBA00022729"/>
    </source>
</evidence>